<comment type="catalytic activity">
    <reaction evidence="5">
        <text>an N-acyl-L-aspartate + H2O = a carboxylate + L-aspartate</text>
        <dbReference type="Rhea" id="RHEA:10872"/>
        <dbReference type="ChEBI" id="CHEBI:15377"/>
        <dbReference type="ChEBI" id="CHEBI:29067"/>
        <dbReference type="ChEBI" id="CHEBI:29991"/>
        <dbReference type="ChEBI" id="CHEBI:58497"/>
        <dbReference type="EC" id="3.5.1.15"/>
    </reaction>
</comment>
<feature type="active site" description="Proton donor/acceptor" evidence="6">
    <location>
        <position position="165"/>
    </location>
</feature>
<dbReference type="GO" id="GO:0008270">
    <property type="term" value="F:zinc ion binding"/>
    <property type="evidence" value="ECO:0007669"/>
    <property type="project" value="UniProtKB-UniRule"/>
</dbReference>
<evidence type="ECO:0000313" key="11">
    <source>
        <dbReference type="Proteomes" id="UP000269154"/>
    </source>
</evidence>
<evidence type="ECO:0000313" key="10">
    <source>
        <dbReference type="EMBL" id="RQH35933.1"/>
    </source>
</evidence>
<evidence type="ECO:0000256" key="6">
    <source>
        <dbReference type="PIRSR" id="PIRSR018001-1"/>
    </source>
</evidence>
<accession>A0A3N6P6P5</accession>
<dbReference type="PIRSF" id="PIRSF018001">
    <property type="entry name" value="Aspartoacylase"/>
    <property type="match status" value="1"/>
</dbReference>
<evidence type="ECO:0000259" key="8">
    <source>
        <dbReference type="Pfam" id="PF04952"/>
    </source>
</evidence>
<dbReference type="GO" id="GO:0019807">
    <property type="term" value="F:aspartoacylase activity"/>
    <property type="evidence" value="ECO:0007669"/>
    <property type="project" value="UniProtKB-UniRule"/>
</dbReference>
<dbReference type="GO" id="GO:0016788">
    <property type="term" value="F:hydrolase activity, acting on ester bonds"/>
    <property type="evidence" value="ECO:0007669"/>
    <property type="project" value="InterPro"/>
</dbReference>
<evidence type="ECO:0000256" key="2">
    <source>
        <dbReference type="ARBA" id="ARBA00022723"/>
    </source>
</evidence>
<gene>
    <name evidence="10" type="ORF">D5R40_19480</name>
</gene>
<feature type="domain" description="AstE/AspA barrel-sandwich hybrid" evidence="8">
    <location>
        <begin position="207"/>
        <end position="288"/>
    </location>
</feature>
<evidence type="ECO:0000256" key="4">
    <source>
        <dbReference type="ARBA" id="ARBA00022833"/>
    </source>
</evidence>
<dbReference type="PANTHER" id="PTHR15162">
    <property type="entry name" value="ASPARTOACYLASE"/>
    <property type="match status" value="1"/>
</dbReference>
<dbReference type="RefSeq" id="WP_124144876.1">
    <property type="nucleotide sequence ID" value="NZ_CAWOKI010000045.1"/>
</dbReference>
<feature type="binding site" evidence="5">
    <location>
        <position position="56"/>
    </location>
    <ligand>
        <name>substrate</name>
    </ligand>
</feature>
<dbReference type="Pfam" id="PF24827">
    <property type="entry name" value="AstE_AspA_cat"/>
    <property type="match status" value="1"/>
</dbReference>
<evidence type="ECO:0000256" key="3">
    <source>
        <dbReference type="ARBA" id="ARBA00022801"/>
    </source>
</evidence>
<dbReference type="CDD" id="cd06909">
    <property type="entry name" value="M14_ASPA"/>
    <property type="match status" value="1"/>
</dbReference>
<evidence type="ECO:0000256" key="7">
    <source>
        <dbReference type="PIRSR" id="PIRSR018001-3"/>
    </source>
</evidence>
<feature type="binding site" evidence="5 7">
    <location>
        <position position="106"/>
    </location>
    <ligand>
        <name>Zn(2+)</name>
        <dbReference type="ChEBI" id="CHEBI:29105"/>
    </ligand>
</feature>
<dbReference type="EMBL" id="RCBY01000120">
    <property type="protein sequence ID" value="RQH35933.1"/>
    <property type="molecule type" value="Genomic_DNA"/>
</dbReference>
<dbReference type="NCBIfam" id="NF002601">
    <property type="entry name" value="PRK02259.1"/>
    <property type="match status" value="1"/>
</dbReference>
<organism evidence="10 11">
    <name type="scientific">Okeania hirsuta</name>
    <dbReference type="NCBI Taxonomy" id="1458930"/>
    <lineage>
        <taxon>Bacteria</taxon>
        <taxon>Bacillati</taxon>
        <taxon>Cyanobacteriota</taxon>
        <taxon>Cyanophyceae</taxon>
        <taxon>Oscillatoriophycideae</taxon>
        <taxon>Oscillatoriales</taxon>
        <taxon>Microcoleaceae</taxon>
        <taxon>Okeania</taxon>
    </lineage>
</organism>
<feature type="binding site" evidence="5 7">
    <location>
        <position position="17"/>
    </location>
    <ligand>
        <name>Zn(2+)</name>
        <dbReference type="ChEBI" id="CHEBI:29105"/>
    </ligand>
</feature>
<dbReference type="Gene3D" id="3.40.630.10">
    <property type="entry name" value="Zn peptidases"/>
    <property type="match status" value="1"/>
</dbReference>
<feature type="binding site" evidence="5">
    <location>
        <position position="276"/>
    </location>
    <ligand>
        <name>substrate</name>
    </ligand>
</feature>
<dbReference type="HAMAP" id="MF_00704">
    <property type="entry name" value="Aspartoacylase"/>
    <property type="match status" value="1"/>
</dbReference>
<keyword evidence="11" id="KW-1185">Reference proteome</keyword>
<dbReference type="Proteomes" id="UP000269154">
    <property type="component" value="Unassembled WGS sequence"/>
</dbReference>
<name>A0A3N6P6P5_9CYAN</name>
<feature type="domain" description="Succinylglutamate desuccinylase/Aspartoacylase catalytic" evidence="9">
    <location>
        <begin position="4"/>
        <end position="193"/>
    </location>
</feature>
<dbReference type="InterPro" id="IPR050178">
    <property type="entry name" value="AspA/AstE_fam"/>
</dbReference>
<dbReference type="InterPro" id="IPR007036">
    <property type="entry name" value="Aste_AspA_hybrid_dom"/>
</dbReference>
<dbReference type="Gene3D" id="2.20.25.160">
    <property type="match status" value="1"/>
</dbReference>
<keyword evidence="2 5" id="KW-0479">Metal-binding</keyword>
<evidence type="ECO:0000256" key="1">
    <source>
        <dbReference type="ARBA" id="ARBA00006173"/>
    </source>
</evidence>
<dbReference type="AlphaFoldDB" id="A0A3N6P6P5"/>
<dbReference type="Pfam" id="PF04952">
    <property type="entry name" value="AstE_AspA_hybrid"/>
    <property type="match status" value="1"/>
</dbReference>
<protein>
    <recommendedName>
        <fullName evidence="5">Probable aspartoacylase</fullName>
        <ecNumber evidence="5">3.5.1.15</ecNumber>
    </recommendedName>
</protein>
<dbReference type="InterPro" id="IPR016708">
    <property type="entry name" value="Aspartoacylase"/>
</dbReference>
<evidence type="ECO:0000256" key="5">
    <source>
        <dbReference type="HAMAP-Rule" id="MF_00704"/>
    </source>
</evidence>
<feature type="binding site" evidence="5">
    <location>
        <begin position="63"/>
        <end position="64"/>
    </location>
    <ligand>
        <name>substrate</name>
    </ligand>
</feature>
<dbReference type="OrthoDB" id="531770at2"/>
<feature type="binding site" evidence="5">
    <location>
        <position position="165"/>
    </location>
    <ligand>
        <name>substrate</name>
    </ligand>
</feature>
<comment type="cofactor">
    <cofactor evidence="5 7">
        <name>Zn(2+)</name>
        <dbReference type="ChEBI" id="CHEBI:29105"/>
    </cofactor>
    <text evidence="5 7">Binds 1 zinc ion per subunit.</text>
</comment>
<sequence>MEKINKVAIVGGTHGNEFTGIYLVKKFEKFPDLISRTNFETQILFANPQAFELVRRYVDTDLNRCFKLQDLENQNKTNYEETRAKFINQMLGPKGNPKFDFILDLHTTTANMGLTIVLANNHPFNLKTAAYLSSVEPDVRVYSWINPGEENAFVNSICELSFGIEVGPIAQGTLKADLFQKTEKLVQASLDFIENFNEGKLNLINQDIIVYKHLKVVDYPKTEDGEITAMIHPELQGRDYEQLTPGEPIFLTFDGETIYYEEEIPTWPVFINEAAYYEKGIAMCLTKKERITF</sequence>
<keyword evidence="4 5" id="KW-0862">Zinc</keyword>
<proteinExistence type="inferred from homology"/>
<dbReference type="InterPro" id="IPR055438">
    <property type="entry name" value="AstE_AspA_cat"/>
</dbReference>
<evidence type="ECO:0000259" key="9">
    <source>
        <dbReference type="Pfam" id="PF24827"/>
    </source>
</evidence>
<reference evidence="10 11" key="1">
    <citation type="journal article" date="2018" name="ACS Chem. Biol.">
        <title>Ketoreductase domain dysfunction expands chemodiversity: malyngamide biosynthesis in the cyanobacterium Okeania hirsuta.</title>
        <authorList>
            <person name="Moss N.A."/>
            <person name="Leao T."/>
            <person name="Rankin M."/>
            <person name="McCullough T.M."/>
            <person name="Qu P."/>
            <person name="Korobeynikov A."/>
            <person name="Smith J.L."/>
            <person name="Gerwick L."/>
            <person name="Gerwick W.H."/>
        </authorList>
    </citation>
    <scope>NUCLEOTIDE SEQUENCE [LARGE SCALE GENOMIC DNA]</scope>
    <source>
        <strain evidence="10 11">PAB10Feb10-1</strain>
    </source>
</reference>
<comment type="similarity">
    <text evidence="1 5">Belongs to the AspA/AstE family. Aspartoacylase subfamily.</text>
</comment>
<dbReference type="GO" id="GO:0005829">
    <property type="term" value="C:cytosol"/>
    <property type="evidence" value="ECO:0007669"/>
    <property type="project" value="TreeGrafter"/>
</dbReference>
<dbReference type="SUPFAM" id="SSF53187">
    <property type="entry name" value="Zn-dependent exopeptidases"/>
    <property type="match status" value="1"/>
</dbReference>
<dbReference type="EC" id="3.5.1.15" evidence="5"/>
<keyword evidence="3 5" id="KW-0378">Hydrolase</keyword>
<dbReference type="PANTHER" id="PTHR15162:SF7">
    <property type="entry name" value="SUCCINYLGLUTAMATE DESUCCINYLASE"/>
    <property type="match status" value="1"/>
</dbReference>
<feature type="binding site" evidence="5 7">
    <location>
        <position position="14"/>
    </location>
    <ligand>
        <name>Zn(2+)</name>
        <dbReference type="ChEBI" id="CHEBI:29105"/>
    </ligand>
</feature>
<comment type="caution">
    <text evidence="10">The sequence shown here is derived from an EMBL/GenBank/DDBJ whole genome shotgun (WGS) entry which is preliminary data.</text>
</comment>